<reference evidence="3" key="1">
    <citation type="journal article" date="2019" name="Int. J. Syst. Evol. Microbiol.">
        <title>The Global Catalogue of Microorganisms (GCM) 10K type strain sequencing project: providing services to taxonomists for standard genome sequencing and annotation.</title>
        <authorList>
            <consortium name="The Broad Institute Genomics Platform"/>
            <consortium name="The Broad Institute Genome Sequencing Center for Infectious Disease"/>
            <person name="Wu L."/>
            <person name="Ma J."/>
        </authorList>
    </citation>
    <scope>NUCLEOTIDE SEQUENCE [LARGE SCALE GENOMIC DNA]</scope>
    <source>
        <strain evidence="3">CCUG 55854</strain>
    </source>
</reference>
<keyword evidence="1" id="KW-0732">Signal</keyword>
<keyword evidence="3" id="KW-1185">Reference proteome</keyword>
<dbReference type="RefSeq" id="WP_162376034.1">
    <property type="nucleotide sequence ID" value="NZ_JBHTKN010000005.1"/>
</dbReference>
<feature type="chain" id="PRO_5046754313" description="TonB-dependent receptor" evidence="1">
    <location>
        <begin position="27"/>
        <end position="1130"/>
    </location>
</feature>
<accession>A0ABW3LW86</accession>
<evidence type="ECO:0000256" key="1">
    <source>
        <dbReference type="SAM" id="SignalP"/>
    </source>
</evidence>
<evidence type="ECO:0008006" key="4">
    <source>
        <dbReference type="Google" id="ProtNLM"/>
    </source>
</evidence>
<dbReference type="EMBL" id="JBHTKN010000005">
    <property type="protein sequence ID" value="MFD1042483.1"/>
    <property type="molecule type" value="Genomic_DNA"/>
</dbReference>
<protein>
    <recommendedName>
        <fullName evidence="4">TonB-dependent receptor</fullName>
    </recommendedName>
</protein>
<dbReference type="SUPFAM" id="SSF56935">
    <property type="entry name" value="Porins"/>
    <property type="match status" value="1"/>
</dbReference>
<organism evidence="2 3">
    <name type="scientific">Pseudoxanthomonas kaohsiungensis</name>
    <dbReference type="NCBI Taxonomy" id="283923"/>
    <lineage>
        <taxon>Bacteria</taxon>
        <taxon>Pseudomonadati</taxon>
        <taxon>Pseudomonadota</taxon>
        <taxon>Gammaproteobacteria</taxon>
        <taxon>Lysobacterales</taxon>
        <taxon>Lysobacteraceae</taxon>
        <taxon>Pseudoxanthomonas</taxon>
    </lineage>
</organism>
<gene>
    <name evidence="2" type="ORF">ACFQ2N_08985</name>
</gene>
<dbReference type="Proteomes" id="UP001597033">
    <property type="component" value="Unassembled WGS sequence"/>
</dbReference>
<feature type="signal peptide" evidence="1">
    <location>
        <begin position="1"/>
        <end position="26"/>
    </location>
</feature>
<evidence type="ECO:0000313" key="3">
    <source>
        <dbReference type="Proteomes" id="UP001597033"/>
    </source>
</evidence>
<evidence type="ECO:0000313" key="2">
    <source>
        <dbReference type="EMBL" id="MFD1042483.1"/>
    </source>
</evidence>
<comment type="caution">
    <text evidence="2">The sequence shown here is derived from an EMBL/GenBank/DDBJ whole genome shotgun (WGS) entry which is preliminary data.</text>
</comment>
<name>A0ABW3LW86_9GAMM</name>
<proteinExistence type="predicted"/>
<sequence>MSRASQHTPRLSLLACALALAVPGLAQDVSGSQRFTPVLGSAEALYPQSPATTGAASRVVDRRSGDVDYSANRGVDRIVVELDRDGVPADGQSTVHVRVQLLGADGLPLAGQSFATLEHSGGRIRLPGSRTDEFGPGAGDADKATPGVQLAVEGGVAEFDLVAPHDPQDVFLRITAGAQSAEGVIGFLPEMRELLATGLVEGIINFNRKGNGDLIAPVERGDAFEREIRRWEKQFNDGKANGAARTAFFVKGRIKGEYLLTAAYDSDKDVRSRLLRDVRPEEFYPVYGDSSLHGFDARSAERLYVRVDQGRSYLLYGDFQTGDTLATMTGVGGSGAIVQRSLGTYNRTATGLGWHFENAGVRGNVFATQDSLRQLIEEFASQGSGPYALRNNAVLEGSERVEVVVRDRYQPSRIVEVRPLARLVDYSFEPFSGRILLNQFLPAFDANLNPVSLRITYEMDQGTEKFWTYGADAQWKATERLEIGGSVVDDRNPFAAFRMASANAGYRFGENTYLAAEFARTRSEVNTNSLNQYATPGLQDLSGEVEGDAWRVEFGHEGEVLDARVFAARTDPAFNNVAAPLFGGRGEYSARLAWKVDERLQPYVEALRSEDRNPDGGDRDAAGAGLRIGATERLTVDVGLRSIRETVGAYSPWTAAMPFGSAGGLTGGFATGAGGGALGFGQQPLDPLTGLPVLGSSGAQGEWSSSLPVGTELESDTARIGLGYRVSEKFSVGGEVEQEISGEERNRLALGMDYQAFERSRIYGRYEKQTGLTSAYGITEAGREADAFVLGVDSNYVKDTQVFSEYRMRDAVAGRDLQAASGIRQNWDVAPGLRMSGSVEHVKVFDGTTGDATGLALGVDYTGNPVWRGSARVEHRISGDVAGTDTDEAFDTTLVQLLAARKISRDWTVLARNYLLSTDYRARGDVLQDRFQFGLAYRDTDTNRINALARYEYKLESDESGLVLDQGAVVAGSSQDIRTRAHIVSMHADWHPSRPWWLTGRVAGKWQQDRFAYADGGRVDDRFEAVLLSGRVVYDVTENWDVGVMASTFRGQHGANQYAYGAEVGRLLRQNLWLSAGFNFTGFDGDRDLSGYEYTQQGIYLRLRFKFDEDLFRRDEPRYRDPVRHGATQE</sequence>